<evidence type="ECO:0000256" key="4">
    <source>
        <dbReference type="ARBA" id="ARBA00023125"/>
    </source>
</evidence>
<evidence type="ECO:0000256" key="2">
    <source>
        <dbReference type="ARBA" id="ARBA00022833"/>
    </source>
</evidence>
<protein>
    <recommendedName>
        <fullName evidence="8">Xylanolytic transcriptional activator regulatory domain-containing protein</fullName>
    </recommendedName>
</protein>
<evidence type="ECO:0000259" key="8">
    <source>
        <dbReference type="Pfam" id="PF04082"/>
    </source>
</evidence>
<dbReference type="RefSeq" id="XP_016636916.1">
    <property type="nucleotide sequence ID" value="XM_016771777.1"/>
</dbReference>
<evidence type="ECO:0000313" key="9">
    <source>
        <dbReference type="EMBL" id="KIY02794.1"/>
    </source>
</evidence>
<dbReference type="AlphaFoldDB" id="A0A0D2L177"/>
<dbReference type="STRING" id="1442371.A0A0D2L177"/>
<dbReference type="Proteomes" id="UP000053411">
    <property type="component" value="Unassembled WGS sequence"/>
</dbReference>
<evidence type="ECO:0000256" key="6">
    <source>
        <dbReference type="ARBA" id="ARBA00023242"/>
    </source>
</evidence>
<reference evidence="9 10" key="1">
    <citation type="submission" date="2015-01" db="EMBL/GenBank/DDBJ databases">
        <title>The Genome Sequence of Fonsecaea multimorphosa CBS 102226.</title>
        <authorList>
            <consortium name="The Broad Institute Genomics Platform"/>
            <person name="Cuomo C."/>
            <person name="de Hoog S."/>
            <person name="Gorbushina A."/>
            <person name="Stielow B."/>
            <person name="Teixiera M."/>
            <person name="Abouelleil A."/>
            <person name="Chapman S.B."/>
            <person name="Priest M."/>
            <person name="Young S.K."/>
            <person name="Wortman J."/>
            <person name="Nusbaum C."/>
            <person name="Birren B."/>
        </authorList>
    </citation>
    <scope>NUCLEOTIDE SEQUENCE [LARGE SCALE GENOMIC DNA]</scope>
    <source>
        <strain evidence="9 10">CBS 102226</strain>
    </source>
</reference>
<dbReference type="Pfam" id="PF04082">
    <property type="entry name" value="Fungal_trans"/>
    <property type="match status" value="1"/>
</dbReference>
<evidence type="ECO:0000256" key="3">
    <source>
        <dbReference type="ARBA" id="ARBA00023015"/>
    </source>
</evidence>
<proteinExistence type="predicted"/>
<dbReference type="InterPro" id="IPR007219">
    <property type="entry name" value="XnlR_reg_dom"/>
</dbReference>
<feature type="domain" description="Xylanolytic transcriptional activator regulatory" evidence="8">
    <location>
        <begin position="71"/>
        <end position="300"/>
    </location>
</feature>
<accession>A0A0D2L177</accession>
<organism evidence="9 10">
    <name type="scientific">Fonsecaea multimorphosa CBS 102226</name>
    <dbReference type="NCBI Taxonomy" id="1442371"/>
    <lineage>
        <taxon>Eukaryota</taxon>
        <taxon>Fungi</taxon>
        <taxon>Dikarya</taxon>
        <taxon>Ascomycota</taxon>
        <taxon>Pezizomycotina</taxon>
        <taxon>Eurotiomycetes</taxon>
        <taxon>Chaetothyriomycetidae</taxon>
        <taxon>Chaetothyriales</taxon>
        <taxon>Herpotrichiellaceae</taxon>
        <taxon>Fonsecaea</taxon>
    </lineage>
</organism>
<sequence length="504" mass="56756">MLANSPGRLIVAEDGSQRYFGSSSNIAMLHDWSSSMFRPSIRCVLKDGNHAIQQAGLEWPDDPEQEEWLTKQYFTWHNPLSHEVIEHDYMAAKAAFNSGEATELYSPALRNAILALGACYSQQNGAHASLKHQEPAEFFALRARVYLDVEMDSPCLATAQSTLLLAAYEFGRGLDSRGWVYAGMNIHLLIDLGLCPDLSRGQRVAGPGYQSDALQRSRSELFRASFSSNMLWAMYTGRPSLLSKLAVDRGNKHILTKTDELLWENFQRQGLDSLRDLEAQSRAMGIPHYLYQLLRIMEAIRASPQHGMRDADDTTPEIFINTMSKVLDDWMTSLPKPLRVDTVEMDHDQEIATSKHASAILLLHMQYHLARILLYRPFLCVVVPDNIQTASDYLEGNMARQVCTESAADICCLLNLYRRQFTLRSPHIQLIPIVTTAGMIQASHSYMPSPRSGTPDTRPWRSSRPERTVQEDVLLCIQALAEIGQTFKASIRGIEIITSLRRGL</sequence>
<keyword evidence="6" id="KW-0539">Nucleus</keyword>
<evidence type="ECO:0000313" key="10">
    <source>
        <dbReference type="Proteomes" id="UP000053411"/>
    </source>
</evidence>
<dbReference type="GO" id="GO:0006351">
    <property type="term" value="P:DNA-templated transcription"/>
    <property type="evidence" value="ECO:0007669"/>
    <property type="project" value="InterPro"/>
</dbReference>
<dbReference type="GO" id="GO:0003677">
    <property type="term" value="F:DNA binding"/>
    <property type="evidence" value="ECO:0007669"/>
    <property type="project" value="UniProtKB-KW"/>
</dbReference>
<evidence type="ECO:0000256" key="1">
    <source>
        <dbReference type="ARBA" id="ARBA00022723"/>
    </source>
</evidence>
<dbReference type="PANTHER" id="PTHR31313">
    <property type="entry name" value="TY1 ENHANCER ACTIVATOR"/>
    <property type="match status" value="1"/>
</dbReference>
<keyword evidence="3" id="KW-0805">Transcription regulation</keyword>
<evidence type="ECO:0000256" key="7">
    <source>
        <dbReference type="SAM" id="MobiDB-lite"/>
    </source>
</evidence>
<name>A0A0D2L177_9EURO</name>
<evidence type="ECO:0000256" key="5">
    <source>
        <dbReference type="ARBA" id="ARBA00023163"/>
    </source>
</evidence>
<feature type="compositionally biased region" description="Polar residues" evidence="7">
    <location>
        <begin position="446"/>
        <end position="455"/>
    </location>
</feature>
<keyword evidence="5" id="KW-0804">Transcription</keyword>
<dbReference type="EMBL" id="KN848063">
    <property type="protein sequence ID" value="KIY02794.1"/>
    <property type="molecule type" value="Genomic_DNA"/>
</dbReference>
<keyword evidence="10" id="KW-1185">Reference proteome</keyword>
<dbReference type="InterPro" id="IPR051615">
    <property type="entry name" value="Transcr_Regulatory_Elem"/>
</dbReference>
<keyword evidence="2" id="KW-0862">Zinc</keyword>
<dbReference type="GeneID" id="27707005"/>
<keyword evidence="1" id="KW-0479">Metal-binding</keyword>
<dbReference type="VEuPathDB" id="FungiDB:Z520_01259"/>
<dbReference type="GO" id="GO:0008270">
    <property type="term" value="F:zinc ion binding"/>
    <property type="evidence" value="ECO:0007669"/>
    <property type="project" value="InterPro"/>
</dbReference>
<dbReference type="CDD" id="cd12148">
    <property type="entry name" value="fungal_TF_MHR"/>
    <property type="match status" value="1"/>
</dbReference>
<gene>
    <name evidence="9" type="ORF">Z520_01259</name>
</gene>
<keyword evidence="4" id="KW-0238">DNA-binding</keyword>
<dbReference type="OrthoDB" id="2154091at2759"/>
<dbReference type="PANTHER" id="PTHR31313:SF77">
    <property type="entry name" value="ZN(II)2CYS6 TRANSCRIPTION FACTOR (EUROFUNG)"/>
    <property type="match status" value="1"/>
</dbReference>
<feature type="region of interest" description="Disordered" evidence="7">
    <location>
        <begin position="446"/>
        <end position="465"/>
    </location>
</feature>